<evidence type="ECO:0000313" key="1">
    <source>
        <dbReference type="EMBL" id="OGG56349.1"/>
    </source>
</evidence>
<comment type="caution">
    <text evidence="1">The sequence shown here is derived from an EMBL/GenBank/DDBJ whole genome shotgun (WGS) entry which is preliminary data.</text>
</comment>
<name>A0A1F6D4I8_HANXR</name>
<reference evidence="1 2" key="1">
    <citation type="journal article" date="2016" name="Nat. Commun.">
        <title>Thousands of microbial genomes shed light on interconnected biogeochemical processes in an aquifer system.</title>
        <authorList>
            <person name="Anantharaman K."/>
            <person name="Brown C.T."/>
            <person name="Hug L.A."/>
            <person name="Sharon I."/>
            <person name="Castelle C.J."/>
            <person name="Probst A.J."/>
            <person name="Thomas B.C."/>
            <person name="Singh A."/>
            <person name="Wilkins M.J."/>
            <person name="Karaoz U."/>
            <person name="Brodie E.L."/>
            <person name="Williams K.H."/>
            <person name="Hubbard S.S."/>
            <person name="Banfield J.F."/>
        </authorList>
    </citation>
    <scope>NUCLEOTIDE SEQUENCE [LARGE SCALE GENOMIC DNA]</scope>
    <source>
        <strain evidence="2">RIFCSPLOWO2_12_FULL_64_10</strain>
    </source>
</reference>
<accession>A0A1F6D4I8</accession>
<evidence type="ECO:0000313" key="2">
    <source>
        <dbReference type="Proteomes" id="UP000178606"/>
    </source>
</evidence>
<proteinExistence type="predicted"/>
<sequence length="76" mass="8477">MNTTALVFENQTASGGRVRIWRYTDGRFLLEYIKPDGKATMVFCPTFEEALSLWCHLENGGRPSLPDGPENLKDGG</sequence>
<organism evidence="1 2">
    <name type="scientific">Handelsmanbacteria sp. (strain RIFCSPLOWO2_12_FULL_64_10)</name>
    <dbReference type="NCBI Taxonomy" id="1817868"/>
    <lineage>
        <taxon>Bacteria</taxon>
        <taxon>Candidatus Handelsmaniibacteriota</taxon>
    </lineage>
</organism>
<protein>
    <submittedName>
        <fullName evidence="1">Uncharacterized protein</fullName>
    </submittedName>
</protein>
<dbReference type="EMBL" id="MFKF01000034">
    <property type="protein sequence ID" value="OGG56349.1"/>
    <property type="molecule type" value="Genomic_DNA"/>
</dbReference>
<gene>
    <name evidence="1" type="ORF">A3F84_22235</name>
</gene>
<dbReference type="Proteomes" id="UP000178606">
    <property type="component" value="Unassembled WGS sequence"/>
</dbReference>
<dbReference type="AlphaFoldDB" id="A0A1F6D4I8"/>